<reference evidence="7 8" key="1">
    <citation type="journal article" date="2014" name="PLoS Genet.">
        <title>Phylogenetically driven sequencing of extremely halophilic archaea reveals strategies for static and dynamic osmo-response.</title>
        <authorList>
            <person name="Becker E.A."/>
            <person name="Seitzer P.M."/>
            <person name="Tritt A."/>
            <person name="Larsen D."/>
            <person name="Krusor M."/>
            <person name="Yao A.I."/>
            <person name="Wu D."/>
            <person name="Madern D."/>
            <person name="Eisen J.A."/>
            <person name="Darling A.E."/>
            <person name="Facciotti M.T."/>
        </authorList>
    </citation>
    <scope>NUCLEOTIDE SEQUENCE [LARGE SCALE GENOMIC DNA]</scope>
    <source>
        <strain evidence="7 8">DSM 5350</strain>
    </source>
</reference>
<feature type="transmembrane region" description="Helical" evidence="5">
    <location>
        <begin position="196"/>
        <end position="215"/>
    </location>
</feature>
<evidence type="ECO:0000256" key="4">
    <source>
        <dbReference type="ARBA" id="ARBA00023136"/>
    </source>
</evidence>
<name>M0MHC4_9EURY</name>
<keyword evidence="2 5" id="KW-0812">Transmembrane</keyword>
<keyword evidence="3 5" id="KW-1133">Transmembrane helix</keyword>
<feature type="transmembrane region" description="Helical" evidence="5">
    <location>
        <begin position="129"/>
        <end position="146"/>
    </location>
</feature>
<sequence length="296" mass="31011">MIGGFGGPGVVFAVLAAFVWGGYLFVIKSYFAGYPASVILVGINVAAFCWYLPVAVLTTPSNAPLLPGSLEPTAWLFMLGVIGVTALATGAMFRALAVGDVSYVAPVSKIVPVFVLPLEIVLLDEHLSTVQIAGVVIATFAVYLMNYRGGGLLVPLRKTVTYRPAQFALLSAALFGIVDVSRRVVLQEFTIPPRVWVLGLFGGMALLVAPVAIRSWPEGTRRDAPKFVATALFAVVGEHLTALAFDVAPASIASPIINTQAVVAVLLGGVVLHEERLRSRLGAAMIAVTGVALIAA</sequence>
<organism evidence="7 8">
    <name type="scientific">Halococcus saccharolyticus DSM 5350</name>
    <dbReference type="NCBI Taxonomy" id="1227455"/>
    <lineage>
        <taxon>Archaea</taxon>
        <taxon>Methanobacteriati</taxon>
        <taxon>Methanobacteriota</taxon>
        <taxon>Stenosarchaea group</taxon>
        <taxon>Halobacteria</taxon>
        <taxon>Halobacteriales</taxon>
        <taxon>Halococcaceae</taxon>
        <taxon>Halococcus</taxon>
    </lineage>
</organism>
<evidence type="ECO:0000256" key="2">
    <source>
        <dbReference type="ARBA" id="ARBA00022692"/>
    </source>
</evidence>
<dbReference type="STRING" id="1227455.C449_12350"/>
<dbReference type="Pfam" id="PF00892">
    <property type="entry name" value="EamA"/>
    <property type="match status" value="2"/>
</dbReference>
<protein>
    <submittedName>
        <fullName evidence="7">Cysteine transporter</fullName>
    </submittedName>
</protein>
<dbReference type="SUPFAM" id="SSF103481">
    <property type="entry name" value="Multidrug resistance efflux transporter EmrE"/>
    <property type="match status" value="2"/>
</dbReference>
<dbReference type="PANTHER" id="PTHR32322:SF9">
    <property type="entry name" value="AMINO-ACID METABOLITE EFFLUX PUMP-RELATED"/>
    <property type="match status" value="1"/>
</dbReference>
<evidence type="ECO:0000259" key="6">
    <source>
        <dbReference type="Pfam" id="PF00892"/>
    </source>
</evidence>
<dbReference type="RefSeq" id="WP_006078331.1">
    <property type="nucleotide sequence ID" value="NZ_AOMD01000027.1"/>
</dbReference>
<dbReference type="Gene3D" id="1.10.3730.20">
    <property type="match status" value="1"/>
</dbReference>
<dbReference type="InParanoid" id="M0MHC4"/>
<feature type="domain" description="EamA" evidence="6">
    <location>
        <begin position="8"/>
        <end position="146"/>
    </location>
</feature>
<comment type="subcellular location">
    <subcellularLocation>
        <location evidence="1">Membrane</location>
        <topology evidence="1">Multi-pass membrane protein</topology>
    </subcellularLocation>
</comment>
<dbReference type="EMBL" id="AOMD01000027">
    <property type="protein sequence ID" value="EMA43830.1"/>
    <property type="molecule type" value="Genomic_DNA"/>
</dbReference>
<keyword evidence="8" id="KW-1185">Reference proteome</keyword>
<feature type="transmembrane region" description="Helical" evidence="5">
    <location>
        <begin position="103"/>
        <end position="123"/>
    </location>
</feature>
<dbReference type="AlphaFoldDB" id="M0MHC4"/>
<dbReference type="InterPro" id="IPR050638">
    <property type="entry name" value="AA-Vitamin_Transporters"/>
</dbReference>
<dbReference type="GO" id="GO:0016020">
    <property type="term" value="C:membrane"/>
    <property type="evidence" value="ECO:0007669"/>
    <property type="project" value="UniProtKB-SubCell"/>
</dbReference>
<dbReference type="OrthoDB" id="239604at2157"/>
<evidence type="ECO:0000313" key="7">
    <source>
        <dbReference type="EMBL" id="EMA43830.1"/>
    </source>
</evidence>
<gene>
    <name evidence="7" type="ORF">C449_12350</name>
</gene>
<feature type="transmembrane region" description="Helical" evidence="5">
    <location>
        <begin position="6"/>
        <end position="26"/>
    </location>
</feature>
<evidence type="ECO:0000256" key="3">
    <source>
        <dbReference type="ARBA" id="ARBA00022989"/>
    </source>
</evidence>
<proteinExistence type="predicted"/>
<evidence type="ECO:0000256" key="5">
    <source>
        <dbReference type="SAM" id="Phobius"/>
    </source>
</evidence>
<dbReference type="Proteomes" id="UP000011669">
    <property type="component" value="Unassembled WGS sequence"/>
</dbReference>
<feature type="domain" description="EamA" evidence="6">
    <location>
        <begin position="167"/>
        <end position="295"/>
    </location>
</feature>
<keyword evidence="4 5" id="KW-0472">Membrane</keyword>
<evidence type="ECO:0000313" key="8">
    <source>
        <dbReference type="Proteomes" id="UP000011669"/>
    </source>
</evidence>
<dbReference type="InterPro" id="IPR037185">
    <property type="entry name" value="EmrE-like"/>
</dbReference>
<dbReference type="PATRIC" id="fig|1227455.4.peg.2532"/>
<feature type="transmembrane region" description="Helical" evidence="5">
    <location>
        <begin position="227"/>
        <end position="245"/>
    </location>
</feature>
<feature type="transmembrane region" description="Helical" evidence="5">
    <location>
        <begin position="167"/>
        <end position="184"/>
    </location>
</feature>
<feature type="transmembrane region" description="Helical" evidence="5">
    <location>
        <begin position="74"/>
        <end position="96"/>
    </location>
</feature>
<dbReference type="PANTHER" id="PTHR32322">
    <property type="entry name" value="INNER MEMBRANE TRANSPORTER"/>
    <property type="match status" value="1"/>
</dbReference>
<comment type="caution">
    <text evidence="7">The sequence shown here is derived from an EMBL/GenBank/DDBJ whole genome shotgun (WGS) entry which is preliminary data.</text>
</comment>
<dbReference type="InterPro" id="IPR000620">
    <property type="entry name" value="EamA_dom"/>
</dbReference>
<evidence type="ECO:0000256" key="1">
    <source>
        <dbReference type="ARBA" id="ARBA00004141"/>
    </source>
</evidence>
<feature type="transmembrane region" description="Helical" evidence="5">
    <location>
        <begin position="33"/>
        <end position="54"/>
    </location>
</feature>
<feature type="transmembrane region" description="Helical" evidence="5">
    <location>
        <begin position="251"/>
        <end position="272"/>
    </location>
</feature>
<accession>M0MHC4</accession>